<sequence length="307" mass="34357">MMSTADRIELRHVRAFLVLAQELNFRSAAERLFITEPPLSRTIAQMESALGTRLFNRTSRSCELTEAGARLIEPAARIVQILKEEFRPLQEATASGPLRLGVLIYNNPLKTEKLRADLQRTIGRKVEVRLGRTHELERSMKRGELDFAILQRPLHSTAGGVTRLATAEWVIGLQSIHPLAAKKALQLSDLFAFDRLLFQNRRDNPPLFDHVHGEIMRRTGRSPTYTAIKELFEGQALIAAGAACALVPETAKGFSQDEITILPLVPEDQIRTDICLMSHPQVSDACLMETIRRTARDFLVQDCGLAA</sequence>
<evidence type="ECO:0000256" key="3">
    <source>
        <dbReference type="ARBA" id="ARBA00023125"/>
    </source>
</evidence>
<dbReference type="GO" id="GO:0003700">
    <property type="term" value="F:DNA-binding transcription factor activity"/>
    <property type="evidence" value="ECO:0007669"/>
    <property type="project" value="InterPro"/>
</dbReference>
<dbReference type="AlphaFoldDB" id="A0A4Z0C8S8"/>
<dbReference type="SUPFAM" id="SSF46785">
    <property type="entry name" value="Winged helix' DNA-binding domain"/>
    <property type="match status" value="1"/>
</dbReference>
<accession>A0A4Z0C8S8</accession>
<dbReference type="SUPFAM" id="SSF53850">
    <property type="entry name" value="Periplasmic binding protein-like II"/>
    <property type="match status" value="1"/>
</dbReference>
<dbReference type="Gene3D" id="1.10.10.10">
    <property type="entry name" value="Winged helix-like DNA-binding domain superfamily/Winged helix DNA-binding domain"/>
    <property type="match status" value="1"/>
</dbReference>
<protein>
    <submittedName>
        <fullName evidence="6">LysR family transcriptional regulator</fullName>
    </submittedName>
</protein>
<dbReference type="InterPro" id="IPR036388">
    <property type="entry name" value="WH-like_DNA-bd_sf"/>
</dbReference>
<organism evidence="6 7">
    <name type="scientific">Ramlibacter humi</name>
    <dbReference type="NCBI Taxonomy" id="2530451"/>
    <lineage>
        <taxon>Bacteria</taxon>
        <taxon>Pseudomonadati</taxon>
        <taxon>Pseudomonadota</taxon>
        <taxon>Betaproteobacteria</taxon>
        <taxon>Burkholderiales</taxon>
        <taxon>Comamonadaceae</taxon>
        <taxon>Ramlibacter</taxon>
    </lineage>
</organism>
<gene>
    <name evidence="6" type="ORF">EZ216_00615</name>
</gene>
<dbReference type="PANTHER" id="PTHR30346">
    <property type="entry name" value="TRANSCRIPTIONAL DUAL REGULATOR HCAR-RELATED"/>
    <property type="match status" value="1"/>
</dbReference>
<comment type="similarity">
    <text evidence="1">Belongs to the LysR transcriptional regulatory family.</text>
</comment>
<keyword evidence="7" id="KW-1185">Reference proteome</keyword>
<dbReference type="InterPro" id="IPR036390">
    <property type="entry name" value="WH_DNA-bd_sf"/>
</dbReference>
<dbReference type="EMBL" id="SMLK01000001">
    <property type="protein sequence ID" value="TFZ07701.1"/>
    <property type="molecule type" value="Genomic_DNA"/>
</dbReference>
<dbReference type="InterPro" id="IPR005119">
    <property type="entry name" value="LysR_subst-bd"/>
</dbReference>
<feature type="domain" description="HTH lysR-type" evidence="5">
    <location>
        <begin position="8"/>
        <end position="65"/>
    </location>
</feature>
<dbReference type="PANTHER" id="PTHR30346:SF28">
    <property type="entry name" value="HTH-TYPE TRANSCRIPTIONAL REGULATOR CYNR"/>
    <property type="match status" value="1"/>
</dbReference>
<keyword evidence="2" id="KW-0805">Transcription regulation</keyword>
<evidence type="ECO:0000256" key="1">
    <source>
        <dbReference type="ARBA" id="ARBA00009437"/>
    </source>
</evidence>
<proteinExistence type="inferred from homology"/>
<dbReference type="InterPro" id="IPR000847">
    <property type="entry name" value="LysR_HTH_N"/>
</dbReference>
<reference evidence="6 7" key="1">
    <citation type="submission" date="2019-03" db="EMBL/GenBank/DDBJ databases">
        <title>Ramlibacter sp. 18x22-1, whole genome shotgun sequence.</title>
        <authorList>
            <person name="Zhang X."/>
            <person name="Feng G."/>
            <person name="Zhu H."/>
        </authorList>
    </citation>
    <scope>NUCLEOTIDE SEQUENCE [LARGE SCALE GENOMIC DNA]</scope>
    <source>
        <strain evidence="6 7">18x22-1</strain>
    </source>
</reference>
<evidence type="ECO:0000256" key="2">
    <source>
        <dbReference type="ARBA" id="ARBA00023015"/>
    </source>
</evidence>
<evidence type="ECO:0000256" key="4">
    <source>
        <dbReference type="ARBA" id="ARBA00023163"/>
    </source>
</evidence>
<dbReference type="Gene3D" id="3.40.190.10">
    <property type="entry name" value="Periplasmic binding protein-like II"/>
    <property type="match status" value="2"/>
</dbReference>
<evidence type="ECO:0000313" key="6">
    <source>
        <dbReference type="EMBL" id="TFZ07701.1"/>
    </source>
</evidence>
<dbReference type="Proteomes" id="UP000297839">
    <property type="component" value="Unassembled WGS sequence"/>
</dbReference>
<keyword evidence="4" id="KW-0804">Transcription</keyword>
<evidence type="ECO:0000313" key="7">
    <source>
        <dbReference type="Proteomes" id="UP000297839"/>
    </source>
</evidence>
<dbReference type="PRINTS" id="PR00039">
    <property type="entry name" value="HTHLYSR"/>
</dbReference>
<dbReference type="OrthoDB" id="8807047at2"/>
<name>A0A4Z0C8S8_9BURK</name>
<dbReference type="GO" id="GO:0003677">
    <property type="term" value="F:DNA binding"/>
    <property type="evidence" value="ECO:0007669"/>
    <property type="project" value="UniProtKB-KW"/>
</dbReference>
<dbReference type="PROSITE" id="PS50931">
    <property type="entry name" value="HTH_LYSR"/>
    <property type="match status" value="1"/>
</dbReference>
<dbReference type="Pfam" id="PF00126">
    <property type="entry name" value="HTH_1"/>
    <property type="match status" value="1"/>
</dbReference>
<dbReference type="RefSeq" id="WP_135247638.1">
    <property type="nucleotide sequence ID" value="NZ_SMLK01000001.1"/>
</dbReference>
<keyword evidence="3" id="KW-0238">DNA-binding</keyword>
<evidence type="ECO:0000259" key="5">
    <source>
        <dbReference type="PROSITE" id="PS50931"/>
    </source>
</evidence>
<comment type="caution">
    <text evidence="6">The sequence shown here is derived from an EMBL/GenBank/DDBJ whole genome shotgun (WGS) entry which is preliminary data.</text>
</comment>
<dbReference type="FunFam" id="1.10.10.10:FF:000001">
    <property type="entry name" value="LysR family transcriptional regulator"/>
    <property type="match status" value="1"/>
</dbReference>
<dbReference type="GO" id="GO:0032993">
    <property type="term" value="C:protein-DNA complex"/>
    <property type="evidence" value="ECO:0007669"/>
    <property type="project" value="TreeGrafter"/>
</dbReference>
<dbReference type="Pfam" id="PF03466">
    <property type="entry name" value="LysR_substrate"/>
    <property type="match status" value="1"/>
</dbReference>